<name>A0AAU9RU62_THLAR</name>
<dbReference type="EMBL" id="OU466858">
    <property type="protein sequence ID" value="CAH2048057.1"/>
    <property type="molecule type" value="Genomic_DNA"/>
</dbReference>
<proteinExistence type="predicted"/>
<evidence type="ECO:0000313" key="2">
    <source>
        <dbReference type="Proteomes" id="UP000836841"/>
    </source>
</evidence>
<sequence>MAKFEFLNRVDYAMQVLRNIGVYEKRSIWRTGMRNRASLSFSSLSRFLSLCINKRNVGEIGENTRSQRLEKAMKL</sequence>
<keyword evidence="2" id="KW-1185">Reference proteome</keyword>
<dbReference type="Proteomes" id="UP000836841">
    <property type="component" value="Chromosome 2"/>
</dbReference>
<protein>
    <submittedName>
        <fullName evidence="1">Uncharacterized protein</fullName>
    </submittedName>
</protein>
<dbReference type="AlphaFoldDB" id="A0AAU9RU62"/>
<reference evidence="1 2" key="1">
    <citation type="submission" date="2022-03" db="EMBL/GenBank/DDBJ databases">
        <authorList>
            <person name="Nunn A."/>
            <person name="Chopra R."/>
            <person name="Nunn A."/>
            <person name="Contreras Garrido A."/>
        </authorList>
    </citation>
    <scope>NUCLEOTIDE SEQUENCE [LARGE SCALE GENOMIC DNA]</scope>
</reference>
<organism evidence="1 2">
    <name type="scientific">Thlaspi arvense</name>
    <name type="common">Field penny-cress</name>
    <dbReference type="NCBI Taxonomy" id="13288"/>
    <lineage>
        <taxon>Eukaryota</taxon>
        <taxon>Viridiplantae</taxon>
        <taxon>Streptophyta</taxon>
        <taxon>Embryophyta</taxon>
        <taxon>Tracheophyta</taxon>
        <taxon>Spermatophyta</taxon>
        <taxon>Magnoliopsida</taxon>
        <taxon>eudicotyledons</taxon>
        <taxon>Gunneridae</taxon>
        <taxon>Pentapetalae</taxon>
        <taxon>rosids</taxon>
        <taxon>malvids</taxon>
        <taxon>Brassicales</taxon>
        <taxon>Brassicaceae</taxon>
        <taxon>Thlaspideae</taxon>
        <taxon>Thlaspi</taxon>
    </lineage>
</organism>
<gene>
    <name evidence="1" type="ORF">TAV2_LOCUS5002</name>
</gene>
<evidence type="ECO:0000313" key="1">
    <source>
        <dbReference type="EMBL" id="CAH2048057.1"/>
    </source>
</evidence>
<accession>A0AAU9RU62</accession>